<keyword evidence="3" id="KW-1185">Reference proteome</keyword>
<dbReference type="InterPro" id="IPR037176">
    <property type="entry name" value="Osmotin/thaumatin-like_sf"/>
</dbReference>
<dbReference type="Pfam" id="PF00314">
    <property type="entry name" value="Thaumatin"/>
    <property type="match status" value="1"/>
</dbReference>
<reference evidence="2 3" key="1">
    <citation type="journal article" date="2020" name="Mol. Plant">
        <title>The Chromosome-Based Rubber Tree Genome Provides New Insights into Spurge Genome Evolution and Rubber Biosynthesis.</title>
        <authorList>
            <person name="Liu J."/>
            <person name="Shi C."/>
            <person name="Shi C.C."/>
            <person name="Li W."/>
            <person name="Zhang Q.J."/>
            <person name="Zhang Y."/>
            <person name="Li K."/>
            <person name="Lu H.F."/>
            <person name="Shi C."/>
            <person name="Zhu S.T."/>
            <person name="Xiao Z.Y."/>
            <person name="Nan H."/>
            <person name="Yue Y."/>
            <person name="Zhu X.G."/>
            <person name="Wu Y."/>
            <person name="Hong X.N."/>
            <person name="Fan G.Y."/>
            <person name="Tong Y."/>
            <person name="Zhang D."/>
            <person name="Mao C.L."/>
            <person name="Liu Y.L."/>
            <person name="Hao S.J."/>
            <person name="Liu W.Q."/>
            <person name="Lv M.Q."/>
            <person name="Zhang H.B."/>
            <person name="Liu Y."/>
            <person name="Hu-Tang G.R."/>
            <person name="Wang J.P."/>
            <person name="Wang J.H."/>
            <person name="Sun Y.H."/>
            <person name="Ni S.B."/>
            <person name="Chen W.B."/>
            <person name="Zhang X.C."/>
            <person name="Jiao Y.N."/>
            <person name="Eichler E.E."/>
            <person name="Li G.H."/>
            <person name="Liu X."/>
            <person name="Gao L.Z."/>
        </authorList>
    </citation>
    <scope>NUCLEOTIDE SEQUENCE [LARGE SCALE GENOMIC DNA]</scope>
    <source>
        <strain evidence="3">cv. GT1</strain>
        <tissue evidence="2">Leaf</tissue>
    </source>
</reference>
<organism evidence="2 3">
    <name type="scientific">Hevea brasiliensis</name>
    <name type="common">Para rubber tree</name>
    <name type="synonym">Siphonia brasiliensis</name>
    <dbReference type="NCBI Taxonomy" id="3981"/>
    <lineage>
        <taxon>Eukaryota</taxon>
        <taxon>Viridiplantae</taxon>
        <taxon>Streptophyta</taxon>
        <taxon>Embryophyta</taxon>
        <taxon>Tracheophyta</taxon>
        <taxon>Spermatophyta</taxon>
        <taxon>Magnoliopsida</taxon>
        <taxon>eudicotyledons</taxon>
        <taxon>Gunneridae</taxon>
        <taxon>Pentapetalae</taxon>
        <taxon>rosids</taxon>
        <taxon>fabids</taxon>
        <taxon>Malpighiales</taxon>
        <taxon>Euphorbiaceae</taxon>
        <taxon>Crotonoideae</taxon>
        <taxon>Micrandreae</taxon>
        <taxon>Hevea</taxon>
    </lineage>
</organism>
<dbReference type="InterPro" id="IPR017949">
    <property type="entry name" value="Thaumatin_CS"/>
</dbReference>
<accession>A0A6A6L4P7</accession>
<dbReference type="Proteomes" id="UP000467840">
    <property type="component" value="Chromosome 7"/>
</dbReference>
<comment type="similarity">
    <text evidence="1">Belongs to the thaumatin family.</text>
</comment>
<dbReference type="Gene3D" id="2.60.110.10">
    <property type="entry name" value="Thaumatin"/>
    <property type="match status" value="1"/>
</dbReference>
<dbReference type="PROSITE" id="PS00316">
    <property type="entry name" value="THAUMATIN_1"/>
    <property type="match status" value="1"/>
</dbReference>
<dbReference type="AlphaFoldDB" id="A0A6A6L4P7"/>
<dbReference type="PROSITE" id="PS51367">
    <property type="entry name" value="THAUMATIN_2"/>
    <property type="match status" value="1"/>
</dbReference>
<dbReference type="InterPro" id="IPR001938">
    <property type="entry name" value="Thaumatin"/>
</dbReference>
<evidence type="ECO:0000256" key="1">
    <source>
        <dbReference type="ARBA" id="ARBA00010607"/>
    </source>
</evidence>
<dbReference type="PANTHER" id="PTHR31048">
    <property type="entry name" value="OS03G0233200 PROTEIN"/>
    <property type="match status" value="1"/>
</dbReference>
<protein>
    <submittedName>
        <fullName evidence="2">Uncharacterized protein</fullName>
    </submittedName>
</protein>
<proteinExistence type="inferred from homology"/>
<comment type="caution">
    <text evidence="2">The sequence shown here is derived from an EMBL/GenBank/DDBJ whole genome shotgun (WGS) entry which is preliminary data.</text>
</comment>
<evidence type="ECO:0000313" key="2">
    <source>
        <dbReference type="EMBL" id="KAF2295617.1"/>
    </source>
</evidence>
<name>A0A6A6L4P7_HEVBR</name>
<sequence>MRQRFPPPVSNSKRVRQDHLRTYFMGGLMWGRTFCSEDSTGKFSCLTGDCGSGKLECSGGGAAPPATLAEFKLDGYGGIDYFDVSLVHGYNLLCWLCLRWFRAELFKNRLRSGLERLVSFGAQVTYGLAGNCIGKKDSLRRTAIERGALQRL</sequence>
<evidence type="ECO:0000313" key="3">
    <source>
        <dbReference type="Proteomes" id="UP000467840"/>
    </source>
</evidence>
<dbReference type="SUPFAM" id="SSF49870">
    <property type="entry name" value="Osmotin, thaumatin-like protein"/>
    <property type="match status" value="1"/>
</dbReference>
<dbReference type="EMBL" id="JAAGAX010000013">
    <property type="protein sequence ID" value="KAF2295617.1"/>
    <property type="molecule type" value="Genomic_DNA"/>
</dbReference>
<dbReference type="SMART" id="SM00205">
    <property type="entry name" value="THN"/>
    <property type="match status" value="1"/>
</dbReference>
<gene>
    <name evidence="2" type="ORF">GH714_033311</name>
</gene>